<dbReference type="RefSeq" id="WP_379074115.1">
    <property type="nucleotide sequence ID" value="NZ_JBHTJW010000002.1"/>
</dbReference>
<dbReference type="InterPro" id="IPR013589">
    <property type="entry name" value="Bac_transglu_N"/>
</dbReference>
<accession>A0ABW3GF40</accession>
<feature type="domain" description="Transglutaminase-like" evidence="1">
    <location>
        <begin position="176"/>
        <end position="246"/>
    </location>
</feature>
<dbReference type="Pfam" id="PF08379">
    <property type="entry name" value="Bact_transglu_N"/>
    <property type="match status" value="1"/>
</dbReference>
<proteinExistence type="predicted"/>
<dbReference type="SMART" id="SM00460">
    <property type="entry name" value="TGc"/>
    <property type="match status" value="1"/>
</dbReference>
<keyword evidence="3" id="KW-1185">Reference proteome</keyword>
<reference evidence="3" key="1">
    <citation type="journal article" date="2019" name="Int. J. Syst. Evol. Microbiol.">
        <title>The Global Catalogue of Microorganisms (GCM) 10K type strain sequencing project: providing services to taxonomists for standard genome sequencing and annotation.</title>
        <authorList>
            <consortium name="The Broad Institute Genomics Platform"/>
            <consortium name="The Broad Institute Genome Sequencing Center for Infectious Disease"/>
            <person name="Wu L."/>
            <person name="Ma J."/>
        </authorList>
    </citation>
    <scope>NUCLEOTIDE SEQUENCE [LARGE SCALE GENOMIC DNA]</scope>
    <source>
        <strain evidence="3">CCUG 59685</strain>
    </source>
</reference>
<dbReference type="InterPro" id="IPR002931">
    <property type="entry name" value="Transglutaminase-like"/>
</dbReference>
<gene>
    <name evidence="2" type="ORF">ACFQ1T_04015</name>
</gene>
<dbReference type="Pfam" id="PF01841">
    <property type="entry name" value="Transglut_core"/>
    <property type="match status" value="1"/>
</dbReference>
<dbReference type="Gene3D" id="3.10.620.30">
    <property type="match status" value="1"/>
</dbReference>
<dbReference type="InterPro" id="IPR038765">
    <property type="entry name" value="Papain-like_cys_pep_sf"/>
</dbReference>
<dbReference type="EMBL" id="JBHTJW010000002">
    <property type="protein sequence ID" value="MFD0928938.1"/>
    <property type="molecule type" value="Genomic_DNA"/>
</dbReference>
<dbReference type="Proteomes" id="UP001597106">
    <property type="component" value="Unassembled WGS sequence"/>
</dbReference>
<sequence>MRYQVEHQTIYRYDVPVIQSQQLLHLMPRQTAFQQCVSYTLACEPQPAEQSRRLDFFGNHNDYFTLLTPHQSLEVTSRFQVDIQPRPKMGELVQSPPWEQVQTLLKDQDTHHLDAAPYVYATRRVTCSEALASFALSCFTPQRPLLEAAMALTQKIYTEFEFDPQATDVSTPLDTVLKGRRGVCQDFAHLMIGALRSIGLSCRYVSGYILTHPPAGQPRLVGADASHAWVSVYCPVYGWVDFDPTNNCLVQQEHITVAWGRDFGDVSPMRGVVLGGGQQQLKVSVTVTPLAYAEQA</sequence>
<dbReference type="SUPFAM" id="SSF54001">
    <property type="entry name" value="Cysteine proteinases"/>
    <property type="match status" value="1"/>
</dbReference>
<evidence type="ECO:0000313" key="2">
    <source>
        <dbReference type="EMBL" id="MFD0928938.1"/>
    </source>
</evidence>
<evidence type="ECO:0000259" key="1">
    <source>
        <dbReference type="SMART" id="SM00460"/>
    </source>
</evidence>
<dbReference type="PANTHER" id="PTHR33490">
    <property type="entry name" value="BLR5614 PROTEIN-RELATED"/>
    <property type="match status" value="1"/>
</dbReference>
<dbReference type="PANTHER" id="PTHR33490:SF7">
    <property type="entry name" value="BLR2979 PROTEIN"/>
    <property type="match status" value="1"/>
</dbReference>
<name>A0ABW3GF40_9PROT</name>
<protein>
    <submittedName>
        <fullName evidence="2">Transglutaminase N-terminal domain-containing protein</fullName>
    </submittedName>
</protein>
<organism evidence="2 3">
    <name type="scientific">Methylophilus glucosoxydans</name>
    <dbReference type="NCBI Taxonomy" id="752553"/>
    <lineage>
        <taxon>Bacteria</taxon>
        <taxon>Pseudomonadati</taxon>
        <taxon>Pseudomonadota</taxon>
        <taxon>Betaproteobacteria</taxon>
        <taxon>Nitrosomonadales</taxon>
        <taxon>Methylophilaceae</taxon>
        <taxon>Methylophilus</taxon>
    </lineage>
</organism>
<evidence type="ECO:0000313" key="3">
    <source>
        <dbReference type="Proteomes" id="UP001597106"/>
    </source>
</evidence>
<comment type="caution">
    <text evidence="2">The sequence shown here is derived from an EMBL/GenBank/DDBJ whole genome shotgun (WGS) entry which is preliminary data.</text>
</comment>